<feature type="domain" description="CBS" evidence="16">
    <location>
        <begin position="276"/>
        <end position="333"/>
    </location>
</feature>
<keyword evidence="8 14" id="KW-0378">Hydrolase</keyword>
<keyword evidence="18" id="KW-1185">Reference proteome</keyword>
<accession>A0ABP8MKZ9</accession>
<dbReference type="GO" id="GO:0006508">
    <property type="term" value="P:proteolysis"/>
    <property type="evidence" value="ECO:0007669"/>
    <property type="project" value="UniProtKB-KW"/>
</dbReference>
<gene>
    <name evidence="17" type="ORF">GCM10023156_20720</name>
</gene>
<evidence type="ECO:0000256" key="8">
    <source>
        <dbReference type="ARBA" id="ARBA00022801"/>
    </source>
</evidence>
<keyword evidence="13 14" id="KW-0472">Membrane</keyword>
<sequence>MLERRLKLGRFLGIGVYVHWTFGLLMAYVAYETQSQGLMGIAFGMAQLFAVFFCVTLHEYGHALAARKFGIPTIDITLLPIGGVARLQRMPRIAWQELVVAVAGPAVNVVIASLLLVGFYLFGGAEILVEIFHAFVGPVETAATAQVSGELASGELASGELAEVEMSAAPSFLAFCVILLAVNIMLVVFNMIPAFPMDGGRVLRSLLAMVTNYRRATFLASRIGIACAMLMALAGIYAQAPGPVLVAMFIAYAGISEARQVEMMESVRGLSVSNVMTHCHNSIPMDATLDEAAHRWQSIDTTSLPVTAQGDIVVGVLRLKDLLTAIESDKHAITTVGEIADHNAPFAREYESLENAILRSGGQYRQIPVVNNDGGLVGCLDMDSMMTRGSLRKHLASRAPVVDRFDAVT</sequence>
<organism evidence="17 18">
    <name type="scientific">Novipirellula rosea</name>
    <dbReference type="NCBI Taxonomy" id="1031540"/>
    <lineage>
        <taxon>Bacteria</taxon>
        <taxon>Pseudomonadati</taxon>
        <taxon>Planctomycetota</taxon>
        <taxon>Planctomycetia</taxon>
        <taxon>Pirellulales</taxon>
        <taxon>Pirellulaceae</taxon>
        <taxon>Novipirellula</taxon>
    </lineage>
</organism>
<dbReference type="Pfam" id="PF02163">
    <property type="entry name" value="Peptidase_M50"/>
    <property type="match status" value="1"/>
</dbReference>
<comment type="similarity">
    <text evidence="2 14">Belongs to the peptidase M50B family.</text>
</comment>
<protein>
    <recommendedName>
        <fullName evidence="14">Zinc metalloprotease</fullName>
    </recommendedName>
</protein>
<evidence type="ECO:0000313" key="17">
    <source>
        <dbReference type="EMBL" id="GAA4452026.1"/>
    </source>
</evidence>
<dbReference type="GO" id="GO:0008233">
    <property type="term" value="F:peptidase activity"/>
    <property type="evidence" value="ECO:0007669"/>
    <property type="project" value="UniProtKB-KW"/>
</dbReference>
<comment type="cofactor">
    <cofactor evidence="14">
        <name>Zn(2+)</name>
        <dbReference type="ChEBI" id="CHEBI:29105"/>
    </cofactor>
    <text evidence="14">Binds 1 zinc ion per subunit.</text>
</comment>
<dbReference type="Proteomes" id="UP001500840">
    <property type="component" value="Unassembled WGS sequence"/>
</dbReference>
<evidence type="ECO:0000256" key="9">
    <source>
        <dbReference type="ARBA" id="ARBA00022833"/>
    </source>
</evidence>
<keyword evidence="5 14" id="KW-0812">Transmembrane</keyword>
<keyword evidence="10 14" id="KW-1133">Transmembrane helix</keyword>
<dbReference type="InterPro" id="IPR016483">
    <property type="entry name" value="UCP006404_Pept_M50_CBS"/>
</dbReference>
<evidence type="ECO:0000256" key="7">
    <source>
        <dbReference type="ARBA" id="ARBA00022737"/>
    </source>
</evidence>
<feature type="transmembrane region" description="Helical" evidence="14">
    <location>
        <begin position="37"/>
        <end position="58"/>
    </location>
</feature>
<evidence type="ECO:0000256" key="15">
    <source>
        <dbReference type="PROSITE-ProRule" id="PRU00703"/>
    </source>
</evidence>
<keyword evidence="3 14" id="KW-1003">Cell membrane</keyword>
<feature type="transmembrane region" description="Helical" evidence="14">
    <location>
        <begin position="12"/>
        <end position="31"/>
    </location>
</feature>
<evidence type="ECO:0000256" key="6">
    <source>
        <dbReference type="ARBA" id="ARBA00022723"/>
    </source>
</evidence>
<evidence type="ECO:0000256" key="13">
    <source>
        <dbReference type="ARBA" id="ARBA00023136"/>
    </source>
</evidence>
<dbReference type="InterPro" id="IPR008915">
    <property type="entry name" value="Peptidase_M50"/>
</dbReference>
<evidence type="ECO:0000256" key="14">
    <source>
        <dbReference type="PIRNR" id="PIRNR006404"/>
    </source>
</evidence>
<dbReference type="Pfam" id="PF00571">
    <property type="entry name" value="CBS"/>
    <property type="match status" value="2"/>
</dbReference>
<dbReference type="EMBL" id="BAABGA010000029">
    <property type="protein sequence ID" value="GAA4452026.1"/>
    <property type="molecule type" value="Genomic_DNA"/>
</dbReference>
<dbReference type="SUPFAM" id="SSF54631">
    <property type="entry name" value="CBS-domain pair"/>
    <property type="match status" value="1"/>
</dbReference>
<dbReference type="Gene3D" id="3.10.580.10">
    <property type="entry name" value="CBS-domain"/>
    <property type="match status" value="1"/>
</dbReference>
<keyword evidence="11 14" id="KW-0482">Metalloprotease</keyword>
<comment type="subcellular location">
    <subcellularLocation>
        <location evidence="1 14">Cell membrane</location>
        <topology evidence="1 14">Multi-pass membrane protein</topology>
    </subcellularLocation>
</comment>
<evidence type="ECO:0000256" key="5">
    <source>
        <dbReference type="ARBA" id="ARBA00022692"/>
    </source>
</evidence>
<evidence type="ECO:0000313" key="18">
    <source>
        <dbReference type="Proteomes" id="UP001500840"/>
    </source>
</evidence>
<feature type="transmembrane region" description="Helical" evidence="14">
    <location>
        <begin position="98"/>
        <end position="122"/>
    </location>
</feature>
<dbReference type="InterPro" id="IPR046342">
    <property type="entry name" value="CBS_dom_sf"/>
</dbReference>
<keyword evidence="4 14" id="KW-0645">Protease</keyword>
<name>A0ABP8MKZ9_9BACT</name>
<evidence type="ECO:0000256" key="11">
    <source>
        <dbReference type="ARBA" id="ARBA00023049"/>
    </source>
</evidence>
<dbReference type="InterPro" id="IPR000644">
    <property type="entry name" value="CBS_dom"/>
</dbReference>
<evidence type="ECO:0000259" key="16">
    <source>
        <dbReference type="PROSITE" id="PS51371"/>
    </source>
</evidence>
<keyword evidence="9 14" id="KW-0862">Zinc</keyword>
<evidence type="ECO:0000256" key="2">
    <source>
        <dbReference type="ARBA" id="ARBA00007931"/>
    </source>
</evidence>
<keyword evidence="12 15" id="KW-0129">CBS domain</keyword>
<proteinExistence type="inferred from homology"/>
<comment type="caution">
    <text evidence="17">The sequence shown here is derived from an EMBL/GenBank/DDBJ whole genome shotgun (WGS) entry which is preliminary data.</text>
</comment>
<dbReference type="PANTHER" id="PTHR39188">
    <property type="entry name" value="MEMBRANE-ASSOCIATED ZINC METALLOPROTEASE M50B"/>
    <property type="match status" value="1"/>
</dbReference>
<reference evidence="18" key="1">
    <citation type="journal article" date="2019" name="Int. J. Syst. Evol. Microbiol.">
        <title>The Global Catalogue of Microorganisms (GCM) 10K type strain sequencing project: providing services to taxonomists for standard genome sequencing and annotation.</title>
        <authorList>
            <consortium name="The Broad Institute Genomics Platform"/>
            <consortium name="The Broad Institute Genome Sequencing Center for Infectious Disease"/>
            <person name="Wu L."/>
            <person name="Ma J."/>
        </authorList>
    </citation>
    <scope>NUCLEOTIDE SEQUENCE [LARGE SCALE GENOMIC DNA]</scope>
    <source>
        <strain evidence="18">JCM 17759</strain>
    </source>
</reference>
<dbReference type="RefSeq" id="WP_345321735.1">
    <property type="nucleotide sequence ID" value="NZ_BAABGA010000029.1"/>
</dbReference>
<evidence type="ECO:0000256" key="3">
    <source>
        <dbReference type="ARBA" id="ARBA00022475"/>
    </source>
</evidence>
<dbReference type="PANTHER" id="PTHR39188:SF3">
    <property type="entry name" value="STAGE IV SPORULATION PROTEIN FB"/>
    <property type="match status" value="1"/>
</dbReference>
<feature type="transmembrane region" description="Helical" evidence="14">
    <location>
        <begin position="172"/>
        <end position="195"/>
    </location>
</feature>
<evidence type="ECO:0000256" key="12">
    <source>
        <dbReference type="ARBA" id="ARBA00023122"/>
    </source>
</evidence>
<evidence type="ECO:0000256" key="4">
    <source>
        <dbReference type="ARBA" id="ARBA00022670"/>
    </source>
</evidence>
<dbReference type="PROSITE" id="PS51371">
    <property type="entry name" value="CBS"/>
    <property type="match status" value="1"/>
</dbReference>
<dbReference type="CDD" id="cd02205">
    <property type="entry name" value="CBS_pair_SF"/>
    <property type="match status" value="1"/>
</dbReference>
<dbReference type="PIRSF" id="PIRSF006404">
    <property type="entry name" value="UCP006404_Pept_M50_CBS"/>
    <property type="match status" value="1"/>
</dbReference>
<keyword evidence="6 14" id="KW-0479">Metal-binding</keyword>
<evidence type="ECO:0000256" key="10">
    <source>
        <dbReference type="ARBA" id="ARBA00022989"/>
    </source>
</evidence>
<evidence type="ECO:0000256" key="1">
    <source>
        <dbReference type="ARBA" id="ARBA00004651"/>
    </source>
</evidence>
<feature type="transmembrane region" description="Helical" evidence="14">
    <location>
        <begin position="216"/>
        <end position="238"/>
    </location>
</feature>
<keyword evidence="7" id="KW-0677">Repeat</keyword>